<gene>
    <name evidence="1" type="ORF">E2C01_038582</name>
</gene>
<keyword evidence="2" id="KW-1185">Reference proteome</keyword>
<comment type="caution">
    <text evidence="1">The sequence shown here is derived from an EMBL/GenBank/DDBJ whole genome shotgun (WGS) entry which is preliminary data.</text>
</comment>
<protein>
    <submittedName>
        <fullName evidence="1">Uncharacterized protein</fullName>
    </submittedName>
</protein>
<dbReference type="AlphaFoldDB" id="A0A5B7FCL2"/>
<dbReference type="EMBL" id="VSRR010006484">
    <property type="protein sequence ID" value="MPC44901.1"/>
    <property type="molecule type" value="Genomic_DNA"/>
</dbReference>
<evidence type="ECO:0000313" key="1">
    <source>
        <dbReference type="EMBL" id="MPC44901.1"/>
    </source>
</evidence>
<dbReference type="Proteomes" id="UP000324222">
    <property type="component" value="Unassembled WGS sequence"/>
</dbReference>
<organism evidence="1 2">
    <name type="scientific">Portunus trituberculatus</name>
    <name type="common">Swimming crab</name>
    <name type="synonym">Neptunus trituberculatus</name>
    <dbReference type="NCBI Taxonomy" id="210409"/>
    <lineage>
        <taxon>Eukaryota</taxon>
        <taxon>Metazoa</taxon>
        <taxon>Ecdysozoa</taxon>
        <taxon>Arthropoda</taxon>
        <taxon>Crustacea</taxon>
        <taxon>Multicrustacea</taxon>
        <taxon>Malacostraca</taxon>
        <taxon>Eumalacostraca</taxon>
        <taxon>Eucarida</taxon>
        <taxon>Decapoda</taxon>
        <taxon>Pleocyemata</taxon>
        <taxon>Brachyura</taxon>
        <taxon>Eubrachyura</taxon>
        <taxon>Portunoidea</taxon>
        <taxon>Portunidae</taxon>
        <taxon>Portuninae</taxon>
        <taxon>Portunus</taxon>
    </lineage>
</organism>
<name>A0A5B7FCL2_PORTR</name>
<accession>A0A5B7FCL2</accession>
<reference evidence="1 2" key="1">
    <citation type="submission" date="2019-05" db="EMBL/GenBank/DDBJ databases">
        <title>Another draft genome of Portunus trituberculatus and its Hox gene families provides insights of decapod evolution.</title>
        <authorList>
            <person name="Jeong J.-H."/>
            <person name="Song I."/>
            <person name="Kim S."/>
            <person name="Choi T."/>
            <person name="Kim D."/>
            <person name="Ryu S."/>
            <person name="Kim W."/>
        </authorList>
    </citation>
    <scope>NUCLEOTIDE SEQUENCE [LARGE SCALE GENOMIC DNA]</scope>
    <source>
        <tissue evidence="1">Muscle</tissue>
    </source>
</reference>
<proteinExistence type="predicted"/>
<sequence>MYVPRLLYLPLPRAGSDSISEHAPKIKLSYLWLPSVTLFPIPECKGGRKKQLLIDLTPRTVLQQTVIH</sequence>
<evidence type="ECO:0000313" key="2">
    <source>
        <dbReference type="Proteomes" id="UP000324222"/>
    </source>
</evidence>